<dbReference type="PIRSF" id="PIRSF033563">
    <property type="entry name" value="UCP033563"/>
    <property type="match status" value="1"/>
</dbReference>
<dbReference type="Pfam" id="PF06245">
    <property type="entry name" value="DUF1015"/>
    <property type="match status" value="1"/>
</dbReference>
<keyword evidence="2" id="KW-1185">Reference proteome</keyword>
<evidence type="ECO:0008006" key="3">
    <source>
        <dbReference type="Google" id="ProtNLM"/>
    </source>
</evidence>
<proteinExistence type="predicted"/>
<dbReference type="PANTHER" id="PTHR36454:SF1">
    <property type="entry name" value="DUF1015 DOMAIN-CONTAINING PROTEIN"/>
    <property type="match status" value="1"/>
</dbReference>
<dbReference type="PANTHER" id="PTHR36454">
    <property type="entry name" value="LMO2823 PROTEIN"/>
    <property type="match status" value="1"/>
</dbReference>
<dbReference type="AlphaFoldDB" id="A0A5C6CB59"/>
<gene>
    <name evidence="1" type="ORF">Pla52o_30410</name>
</gene>
<dbReference type="Proteomes" id="UP000316304">
    <property type="component" value="Unassembled WGS sequence"/>
</dbReference>
<dbReference type="InterPro" id="IPR008323">
    <property type="entry name" value="UCP033563"/>
</dbReference>
<comment type="caution">
    <text evidence="1">The sequence shown here is derived from an EMBL/GenBank/DDBJ whole genome shotgun (WGS) entry which is preliminary data.</text>
</comment>
<evidence type="ECO:0000313" key="1">
    <source>
        <dbReference type="EMBL" id="TWU21993.1"/>
    </source>
</evidence>
<name>A0A5C6CB59_9BACT</name>
<organism evidence="1 2">
    <name type="scientific">Novipirellula galeiformis</name>
    <dbReference type="NCBI Taxonomy" id="2528004"/>
    <lineage>
        <taxon>Bacteria</taxon>
        <taxon>Pseudomonadati</taxon>
        <taxon>Planctomycetota</taxon>
        <taxon>Planctomycetia</taxon>
        <taxon>Pirellulales</taxon>
        <taxon>Pirellulaceae</taxon>
        <taxon>Novipirellula</taxon>
    </lineage>
</organism>
<sequence length="454" mass="50382">MGLVSSKANQTMPQIAPFAAVRYNLNHIGSLSDVIAPPYDVIDPQLQDQLYRKHPANVVRIILNRSEPGDAEDEKYVRAAKFVTQWKSEGVLRQDETCAYYVYHQTFAIEGQTFIRRGFVARVRIQPFGEGDIYPHEETHPKAKVDRLKLTQATKQNNSQIFGLYPDPQNEIISLLDAATVGVEPVEAIDHLDVKHELWPVTDAGVIQRVSQLMQDKPMFVADGHHRYETAANYRDQIIAEDGALPSDHPANFVMTVLVGMSDPGMIVLPTHRLLRGTERFSSAEITARLAGCFDCEIVAGGLDGANAVWSSMQSADDQGLIGLYACKDDTWVLCKANDGAAEKMQSLAPGQSKDWQCLGVSLLHRLVIDELLQCEGHPKPTYVHDVNEVLRGMRGEGSQAESDSDEPYTLAALVMPAKLERVEAISLHKERMPAKSTYFYPKLLSGLTFNPLA</sequence>
<protein>
    <recommendedName>
        <fullName evidence="3">Phosphatase</fullName>
    </recommendedName>
</protein>
<evidence type="ECO:0000313" key="2">
    <source>
        <dbReference type="Proteomes" id="UP000316304"/>
    </source>
</evidence>
<dbReference type="EMBL" id="SJPT01000005">
    <property type="protein sequence ID" value="TWU21993.1"/>
    <property type="molecule type" value="Genomic_DNA"/>
</dbReference>
<reference evidence="1 2" key="1">
    <citation type="submission" date="2019-02" db="EMBL/GenBank/DDBJ databases">
        <title>Deep-cultivation of Planctomycetes and their phenomic and genomic characterization uncovers novel biology.</title>
        <authorList>
            <person name="Wiegand S."/>
            <person name="Jogler M."/>
            <person name="Boedeker C."/>
            <person name="Pinto D."/>
            <person name="Vollmers J."/>
            <person name="Rivas-Marin E."/>
            <person name="Kohn T."/>
            <person name="Peeters S.H."/>
            <person name="Heuer A."/>
            <person name="Rast P."/>
            <person name="Oberbeckmann S."/>
            <person name="Bunk B."/>
            <person name="Jeske O."/>
            <person name="Meyerdierks A."/>
            <person name="Storesund J.E."/>
            <person name="Kallscheuer N."/>
            <person name="Luecker S."/>
            <person name="Lage O.M."/>
            <person name="Pohl T."/>
            <person name="Merkel B.J."/>
            <person name="Hornburger P."/>
            <person name="Mueller R.-W."/>
            <person name="Bruemmer F."/>
            <person name="Labrenz M."/>
            <person name="Spormann A.M."/>
            <person name="Op Den Camp H."/>
            <person name="Overmann J."/>
            <person name="Amann R."/>
            <person name="Jetten M.S.M."/>
            <person name="Mascher T."/>
            <person name="Medema M.H."/>
            <person name="Devos D.P."/>
            <person name="Kaster A.-K."/>
            <person name="Ovreas L."/>
            <person name="Rohde M."/>
            <person name="Galperin M.Y."/>
            <person name="Jogler C."/>
        </authorList>
    </citation>
    <scope>NUCLEOTIDE SEQUENCE [LARGE SCALE GENOMIC DNA]</scope>
    <source>
        <strain evidence="1 2">Pla52o</strain>
    </source>
</reference>
<accession>A0A5C6CB59</accession>